<evidence type="ECO:0000313" key="4">
    <source>
        <dbReference type="EMBL" id="NIK87429.1"/>
    </source>
</evidence>
<dbReference type="GO" id="GO:0004360">
    <property type="term" value="F:glutamine-fructose-6-phosphate transaminase (isomerizing) activity"/>
    <property type="evidence" value="ECO:0007669"/>
    <property type="project" value="UniProtKB-EC"/>
</dbReference>
<protein>
    <submittedName>
        <fullName evidence="4">Glucosamine--fructose-6-phosphate aminotransferase (Isomerizing)</fullName>
        <ecNumber evidence="4">2.6.1.16</ecNumber>
    </submittedName>
</protein>
<proteinExistence type="predicted"/>
<dbReference type="CDD" id="cd05009">
    <property type="entry name" value="SIS_GlmS_GlmD_2"/>
    <property type="match status" value="1"/>
</dbReference>
<evidence type="ECO:0000313" key="5">
    <source>
        <dbReference type="Proteomes" id="UP000570514"/>
    </source>
</evidence>
<reference evidence="4 5" key="1">
    <citation type="submission" date="2020-03" db="EMBL/GenBank/DDBJ databases">
        <title>Genomic Encyclopedia of Type Strains, Phase IV (KMG-IV): sequencing the most valuable type-strain genomes for metagenomic binning, comparative biology and taxonomic classification.</title>
        <authorList>
            <person name="Goeker M."/>
        </authorList>
    </citation>
    <scope>NUCLEOTIDE SEQUENCE [LARGE SCALE GENOMIC DNA]</scope>
    <source>
        <strain evidence="4 5">DSM 19867</strain>
    </source>
</reference>
<dbReference type="SUPFAM" id="SSF53697">
    <property type="entry name" value="SIS domain"/>
    <property type="match status" value="1"/>
</dbReference>
<dbReference type="GO" id="GO:1901135">
    <property type="term" value="P:carbohydrate derivative metabolic process"/>
    <property type="evidence" value="ECO:0007669"/>
    <property type="project" value="InterPro"/>
</dbReference>
<keyword evidence="2" id="KW-0677">Repeat</keyword>
<evidence type="ECO:0000256" key="2">
    <source>
        <dbReference type="ARBA" id="ARBA00022737"/>
    </source>
</evidence>
<dbReference type="InterPro" id="IPR046348">
    <property type="entry name" value="SIS_dom_sf"/>
</dbReference>
<organism evidence="4 5">
    <name type="scientific">Rhizomicrobium palustre</name>
    <dbReference type="NCBI Taxonomy" id="189966"/>
    <lineage>
        <taxon>Bacteria</taxon>
        <taxon>Pseudomonadati</taxon>
        <taxon>Pseudomonadota</taxon>
        <taxon>Alphaproteobacteria</taxon>
        <taxon>Micropepsales</taxon>
        <taxon>Micropepsaceae</taxon>
        <taxon>Rhizomicrobium</taxon>
    </lineage>
</organism>
<dbReference type="InterPro" id="IPR035466">
    <property type="entry name" value="GlmS/AgaS_SIS"/>
</dbReference>
<accession>A0A846MW25</accession>
<dbReference type="InterPro" id="IPR001347">
    <property type="entry name" value="SIS_dom"/>
</dbReference>
<evidence type="ECO:0000259" key="3">
    <source>
        <dbReference type="PROSITE" id="PS51464"/>
    </source>
</evidence>
<dbReference type="EMBL" id="JAASRM010000001">
    <property type="protein sequence ID" value="NIK87429.1"/>
    <property type="molecule type" value="Genomic_DNA"/>
</dbReference>
<dbReference type="PANTHER" id="PTHR10937:SF8">
    <property type="entry name" value="AMINOTRANSFERASE-RELATED"/>
    <property type="match status" value="1"/>
</dbReference>
<dbReference type="PROSITE" id="PS51464">
    <property type="entry name" value="SIS"/>
    <property type="match status" value="2"/>
</dbReference>
<dbReference type="AlphaFoldDB" id="A0A846MW25"/>
<keyword evidence="4" id="KW-0808">Transferase</keyword>
<dbReference type="PANTHER" id="PTHR10937">
    <property type="entry name" value="GLUCOSAMINE--FRUCTOSE-6-PHOSPHATE AMINOTRANSFERASE, ISOMERIZING"/>
    <property type="match status" value="1"/>
</dbReference>
<comment type="caution">
    <text evidence="4">The sequence shown here is derived from an EMBL/GenBank/DDBJ whole genome shotgun (WGS) entry which is preliminary data.</text>
</comment>
<name>A0A846MW25_9PROT</name>
<dbReference type="Gene3D" id="3.40.50.10490">
    <property type="entry name" value="Glucose-6-phosphate isomerase like protein, domain 1"/>
    <property type="match status" value="2"/>
</dbReference>
<dbReference type="EC" id="2.6.1.16" evidence="4"/>
<dbReference type="InterPro" id="IPR035490">
    <property type="entry name" value="GlmS/FrlB_SIS"/>
</dbReference>
<keyword evidence="1 4" id="KW-0032">Aminotransferase</keyword>
<feature type="domain" description="SIS" evidence="3">
    <location>
        <begin position="194"/>
        <end position="324"/>
    </location>
</feature>
<gene>
    <name evidence="4" type="ORF">FHS83_000747</name>
</gene>
<evidence type="ECO:0000256" key="1">
    <source>
        <dbReference type="ARBA" id="ARBA00022576"/>
    </source>
</evidence>
<keyword evidence="5" id="KW-1185">Reference proteome</keyword>
<dbReference type="Pfam" id="PF01380">
    <property type="entry name" value="SIS"/>
    <property type="match status" value="2"/>
</dbReference>
<sequence length="339" mass="35299">MQTLMFREAAEAASVVAKQFSDTAGEVSALAAKLKAMKPRAVITLARGSSDNAATFAKYLIETRLGILTSSAAPSISSVYSAKADLKETVLIATSQSGKSPDIVTALQAAKEAGAFTIALVNVIDSPLAQSADIALPLCAGPEKSVAATKSYLATVAGIARLVAAWSEDHALATALDGLPDLLAKAWGLDWSAAVEKLLPAKNLYVIGRGVGFGGAQEAALKFKETCAIHAEAFSSAEVRHGPMALAKDGFPALVLSQNDETRAGMLELMEALSQSGAEILLSGFADPRATVLPSLEAHPVLQPILFLQSFYRLAEALSRAKGLNPDSPPLLNKVTETL</sequence>
<dbReference type="GO" id="GO:0097367">
    <property type="term" value="F:carbohydrate derivative binding"/>
    <property type="evidence" value="ECO:0007669"/>
    <property type="project" value="InterPro"/>
</dbReference>
<feature type="domain" description="SIS" evidence="3">
    <location>
        <begin position="30"/>
        <end position="181"/>
    </location>
</feature>
<dbReference type="CDD" id="cd05008">
    <property type="entry name" value="SIS_GlmS_GlmD_1"/>
    <property type="match status" value="1"/>
</dbReference>
<dbReference type="Proteomes" id="UP000570514">
    <property type="component" value="Unassembled WGS sequence"/>
</dbReference>